<feature type="compositionally biased region" description="Polar residues" evidence="1">
    <location>
        <begin position="158"/>
        <end position="168"/>
    </location>
</feature>
<dbReference type="EMBL" id="KZ772679">
    <property type="protein sequence ID" value="PTQ47912.1"/>
    <property type="molecule type" value="Genomic_DNA"/>
</dbReference>
<name>A0A2R6XP81_MARPO</name>
<protein>
    <submittedName>
        <fullName evidence="2">Uncharacterized protein</fullName>
    </submittedName>
</protein>
<reference evidence="3" key="1">
    <citation type="journal article" date="2017" name="Cell">
        <title>Insights into land plant evolution garnered from the Marchantia polymorpha genome.</title>
        <authorList>
            <person name="Bowman J.L."/>
            <person name="Kohchi T."/>
            <person name="Yamato K.T."/>
            <person name="Jenkins J."/>
            <person name="Shu S."/>
            <person name="Ishizaki K."/>
            <person name="Yamaoka S."/>
            <person name="Nishihama R."/>
            <person name="Nakamura Y."/>
            <person name="Berger F."/>
            <person name="Adam C."/>
            <person name="Aki S.S."/>
            <person name="Althoff F."/>
            <person name="Araki T."/>
            <person name="Arteaga-Vazquez M.A."/>
            <person name="Balasubrmanian S."/>
            <person name="Barry K."/>
            <person name="Bauer D."/>
            <person name="Boehm C.R."/>
            <person name="Briginshaw L."/>
            <person name="Caballero-Perez J."/>
            <person name="Catarino B."/>
            <person name="Chen F."/>
            <person name="Chiyoda S."/>
            <person name="Chovatia M."/>
            <person name="Davies K.M."/>
            <person name="Delmans M."/>
            <person name="Demura T."/>
            <person name="Dierschke T."/>
            <person name="Dolan L."/>
            <person name="Dorantes-Acosta A.E."/>
            <person name="Eklund D.M."/>
            <person name="Florent S.N."/>
            <person name="Flores-Sandoval E."/>
            <person name="Fujiyama A."/>
            <person name="Fukuzawa H."/>
            <person name="Galik B."/>
            <person name="Grimanelli D."/>
            <person name="Grimwood J."/>
            <person name="Grossniklaus U."/>
            <person name="Hamada T."/>
            <person name="Haseloff J."/>
            <person name="Hetherington A.J."/>
            <person name="Higo A."/>
            <person name="Hirakawa Y."/>
            <person name="Hundley H.N."/>
            <person name="Ikeda Y."/>
            <person name="Inoue K."/>
            <person name="Inoue S.I."/>
            <person name="Ishida S."/>
            <person name="Jia Q."/>
            <person name="Kakita M."/>
            <person name="Kanazawa T."/>
            <person name="Kawai Y."/>
            <person name="Kawashima T."/>
            <person name="Kennedy M."/>
            <person name="Kinose K."/>
            <person name="Kinoshita T."/>
            <person name="Kohara Y."/>
            <person name="Koide E."/>
            <person name="Komatsu K."/>
            <person name="Kopischke S."/>
            <person name="Kubo M."/>
            <person name="Kyozuka J."/>
            <person name="Lagercrantz U."/>
            <person name="Lin S.S."/>
            <person name="Lindquist E."/>
            <person name="Lipzen A.M."/>
            <person name="Lu C.W."/>
            <person name="De Luna E."/>
            <person name="Martienssen R.A."/>
            <person name="Minamino N."/>
            <person name="Mizutani M."/>
            <person name="Mizutani M."/>
            <person name="Mochizuki N."/>
            <person name="Monte I."/>
            <person name="Mosher R."/>
            <person name="Nagasaki H."/>
            <person name="Nakagami H."/>
            <person name="Naramoto S."/>
            <person name="Nishitani K."/>
            <person name="Ohtani M."/>
            <person name="Okamoto T."/>
            <person name="Okumura M."/>
            <person name="Phillips J."/>
            <person name="Pollak B."/>
            <person name="Reinders A."/>
            <person name="Rovekamp M."/>
            <person name="Sano R."/>
            <person name="Sawa S."/>
            <person name="Schmid M.W."/>
            <person name="Shirakawa M."/>
            <person name="Solano R."/>
            <person name="Spunde A."/>
            <person name="Suetsugu N."/>
            <person name="Sugano S."/>
            <person name="Sugiyama A."/>
            <person name="Sun R."/>
            <person name="Suzuki Y."/>
            <person name="Takenaka M."/>
            <person name="Takezawa D."/>
            <person name="Tomogane H."/>
            <person name="Tsuzuki M."/>
            <person name="Ueda T."/>
            <person name="Umeda M."/>
            <person name="Ward J.M."/>
            <person name="Watanabe Y."/>
            <person name="Yazaki K."/>
            <person name="Yokoyama R."/>
            <person name="Yoshitake Y."/>
            <person name="Yotsui I."/>
            <person name="Zachgo S."/>
            <person name="Schmutz J."/>
        </authorList>
    </citation>
    <scope>NUCLEOTIDE SEQUENCE [LARGE SCALE GENOMIC DNA]</scope>
    <source>
        <strain evidence="3">Tak-1</strain>
    </source>
</reference>
<dbReference type="AlphaFoldDB" id="A0A2R6XP81"/>
<evidence type="ECO:0000256" key="1">
    <source>
        <dbReference type="SAM" id="MobiDB-lite"/>
    </source>
</evidence>
<feature type="compositionally biased region" description="Basic and acidic residues" evidence="1">
    <location>
        <begin position="68"/>
        <end position="84"/>
    </location>
</feature>
<dbReference type="Proteomes" id="UP000244005">
    <property type="component" value="Unassembled WGS sequence"/>
</dbReference>
<dbReference type="Gramene" id="Mp3g02800.1">
    <property type="protein sequence ID" value="Mp3g02800.1.cds"/>
    <property type="gene ID" value="Mp3g02800"/>
</dbReference>
<feature type="region of interest" description="Disordered" evidence="1">
    <location>
        <begin position="132"/>
        <end position="168"/>
    </location>
</feature>
<organism evidence="2 3">
    <name type="scientific">Marchantia polymorpha</name>
    <name type="common">Common liverwort</name>
    <name type="synonym">Marchantia aquatica</name>
    <dbReference type="NCBI Taxonomy" id="3197"/>
    <lineage>
        <taxon>Eukaryota</taxon>
        <taxon>Viridiplantae</taxon>
        <taxon>Streptophyta</taxon>
        <taxon>Embryophyta</taxon>
        <taxon>Marchantiophyta</taxon>
        <taxon>Marchantiopsida</taxon>
        <taxon>Marchantiidae</taxon>
        <taxon>Marchantiales</taxon>
        <taxon>Marchantiaceae</taxon>
        <taxon>Marchantia</taxon>
    </lineage>
</organism>
<feature type="region of interest" description="Disordered" evidence="1">
    <location>
        <begin position="66"/>
        <end position="104"/>
    </location>
</feature>
<keyword evidence="3" id="KW-1185">Reference proteome</keyword>
<sequence>MFLQQLGFSSLQLFSPIPKGKSSPQYDSSCSLYRSKFVGRNWFFRRCSEHMNEFLLQTYLRRQNNNGGHDDFSGGDRNRHESSRRAIRGCAKRPDSSSPGDKCPHPFLPGCRRYGAVFRAYRCRLLAHSRRRPPRQPELEVSRRAEPEEHDAGRRNISDTGLSEKSLL</sequence>
<gene>
    <name evidence="2" type="ORF">MARPO_0007s0268</name>
</gene>
<feature type="compositionally biased region" description="Basic and acidic residues" evidence="1">
    <location>
        <begin position="135"/>
        <end position="157"/>
    </location>
</feature>
<proteinExistence type="predicted"/>
<evidence type="ECO:0000313" key="2">
    <source>
        <dbReference type="EMBL" id="PTQ47912.1"/>
    </source>
</evidence>
<accession>A0A2R6XP81</accession>
<evidence type="ECO:0000313" key="3">
    <source>
        <dbReference type="Proteomes" id="UP000244005"/>
    </source>
</evidence>